<proteinExistence type="inferred from homology"/>
<feature type="coiled-coil region" evidence="5">
    <location>
        <begin position="57"/>
        <end position="84"/>
    </location>
</feature>
<comment type="similarity">
    <text evidence="1">Belongs to the LysR transcriptional regulatory family.</text>
</comment>
<evidence type="ECO:0000256" key="1">
    <source>
        <dbReference type="ARBA" id="ARBA00009437"/>
    </source>
</evidence>
<dbReference type="Gene3D" id="3.40.190.290">
    <property type="match status" value="1"/>
</dbReference>
<dbReference type="PANTHER" id="PTHR30126">
    <property type="entry name" value="HTH-TYPE TRANSCRIPTIONAL REGULATOR"/>
    <property type="match status" value="1"/>
</dbReference>
<dbReference type="Pfam" id="PF00126">
    <property type="entry name" value="HTH_1"/>
    <property type="match status" value="1"/>
</dbReference>
<dbReference type="CDD" id="cd05466">
    <property type="entry name" value="PBP2_LTTR_substrate"/>
    <property type="match status" value="1"/>
</dbReference>
<gene>
    <name evidence="7" type="ORF">HMPREF7215_2504</name>
</gene>
<name>A0ABM9ZYI6_9BACT</name>
<dbReference type="GeneID" id="90985900"/>
<organism evidence="7 8">
    <name type="scientific">Pyramidobacter piscolens W5455</name>
    <dbReference type="NCBI Taxonomy" id="352165"/>
    <lineage>
        <taxon>Bacteria</taxon>
        <taxon>Thermotogati</taxon>
        <taxon>Synergistota</taxon>
        <taxon>Synergistia</taxon>
        <taxon>Synergistales</taxon>
        <taxon>Dethiosulfovibrionaceae</taxon>
        <taxon>Pyramidobacter</taxon>
    </lineage>
</organism>
<sequence>MNTEQLKTFLSLAETKNFSRSAEALIISQSTVSKRIGELEKETGQPLFLRGRGGVRLTGAGQALREYAEQIVNLEEKALSQMNRTGQYSGYLILGSAYAYYDMHLCSRLRVFAQRHPDVSVRVKCGHTGALLNELRRALLDVAFTHHPFHNPDYVCTCVGEDELVLVTDAKNTEHCGGISYASVKELPLIDSNFLYGTTQRRLFPPSCQFQLRMDIASCAVPLLKGGGWYAILARKHVEALLQSGRLRVIPIRGEEIPPVQHYMVYRKESGQQPAVQKFISAL</sequence>
<reference evidence="7 8" key="1">
    <citation type="submission" date="2009-12" db="EMBL/GenBank/DDBJ databases">
        <authorList>
            <person name="Shrivastava S."/>
            <person name="Madupu R."/>
            <person name="Durkin A.S."/>
            <person name="Torralba M."/>
            <person name="Methe B."/>
            <person name="Sutton G.G."/>
            <person name="Strausberg R.L."/>
            <person name="Nelson K.E."/>
        </authorList>
    </citation>
    <scope>NUCLEOTIDE SEQUENCE [LARGE SCALE GENOMIC DNA]</scope>
    <source>
        <strain evidence="7 8">W5455</strain>
    </source>
</reference>
<dbReference type="PRINTS" id="PR00039">
    <property type="entry name" value="HTHLYSR"/>
</dbReference>
<evidence type="ECO:0000313" key="7">
    <source>
        <dbReference type="EMBL" id="EFB92071.1"/>
    </source>
</evidence>
<dbReference type="Proteomes" id="UP000006462">
    <property type="component" value="Unassembled WGS sequence"/>
</dbReference>
<keyword evidence="3" id="KW-0238">DNA-binding</keyword>
<evidence type="ECO:0000256" key="2">
    <source>
        <dbReference type="ARBA" id="ARBA00023015"/>
    </source>
</evidence>
<keyword evidence="2" id="KW-0805">Transcription regulation</keyword>
<keyword evidence="8" id="KW-1185">Reference proteome</keyword>
<dbReference type="Gene3D" id="1.10.10.10">
    <property type="entry name" value="Winged helix-like DNA-binding domain superfamily/Winged helix DNA-binding domain"/>
    <property type="match status" value="1"/>
</dbReference>
<evidence type="ECO:0000256" key="3">
    <source>
        <dbReference type="ARBA" id="ARBA00023125"/>
    </source>
</evidence>
<feature type="domain" description="HTH lysR-type" evidence="6">
    <location>
        <begin position="1"/>
        <end position="58"/>
    </location>
</feature>
<evidence type="ECO:0000256" key="5">
    <source>
        <dbReference type="SAM" id="Coils"/>
    </source>
</evidence>
<protein>
    <submittedName>
        <fullName evidence="7">LysR substrate binding domain protein</fullName>
    </submittedName>
</protein>
<keyword evidence="4" id="KW-0804">Transcription</keyword>
<dbReference type="SUPFAM" id="SSF53850">
    <property type="entry name" value="Periplasmic binding protein-like II"/>
    <property type="match status" value="1"/>
</dbReference>
<dbReference type="InterPro" id="IPR005119">
    <property type="entry name" value="LysR_subst-bd"/>
</dbReference>
<dbReference type="InterPro" id="IPR036390">
    <property type="entry name" value="WH_DNA-bd_sf"/>
</dbReference>
<dbReference type="PROSITE" id="PS50931">
    <property type="entry name" value="HTH_LYSR"/>
    <property type="match status" value="1"/>
</dbReference>
<accession>A0ABM9ZYI6</accession>
<comment type="caution">
    <text evidence="7">The sequence shown here is derived from an EMBL/GenBank/DDBJ whole genome shotgun (WGS) entry which is preliminary data.</text>
</comment>
<dbReference type="Pfam" id="PF03466">
    <property type="entry name" value="LysR_substrate"/>
    <property type="match status" value="1"/>
</dbReference>
<dbReference type="InterPro" id="IPR036388">
    <property type="entry name" value="WH-like_DNA-bd_sf"/>
</dbReference>
<dbReference type="PANTHER" id="PTHR30126:SF40">
    <property type="entry name" value="HTH-TYPE TRANSCRIPTIONAL REGULATOR GLTR"/>
    <property type="match status" value="1"/>
</dbReference>
<dbReference type="InterPro" id="IPR000847">
    <property type="entry name" value="LysR_HTH_N"/>
</dbReference>
<evidence type="ECO:0000256" key="4">
    <source>
        <dbReference type="ARBA" id="ARBA00023163"/>
    </source>
</evidence>
<evidence type="ECO:0000313" key="8">
    <source>
        <dbReference type="Proteomes" id="UP000006462"/>
    </source>
</evidence>
<keyword evidence="5" id="KW-0175">Coiled coil</keyword>
<dbReference type="RefSeq" id="WP_009163489.1">
    <property type="nucleotide sequence ID" value="NZ_ADFP01000001.1"/>
</dbReference>
<evidence type="ECO:0000259" key="6">
    <source>
        <dbReference type="PROSITE" id="PS50931"/>
    </source>
</evidence>
<dbReference type="EMBL" id="ADFP01000001">
    <property type="protein sequence ID" value="EFB92071.1"/>
    <property type="molecule type" value="Genomic_DNA"/>
</dbReference>
<dbReference type="SUPFAM" id="SSF46785">
    <property type="entry name" value="Winged helix' DNA-binding domain"/>
    <property type="match status" value="1"/>
</dbReference>